<evidence type="ECO:0000256" key="2">
    <source>
        <dbReference type="SAM" id="Phobius"/>
    </source>
</evidence>
<name>A0A9X2IT33_9MICO</name>
<feature type="region of interest" description="Disordered" evidence="1">
    <location>
        <begin position="137"/>
        <end position="163"/>
    </location>
</feature>
<dbReference type="Proteomes" id="UP001155240">
    <property type="component" value="Unassembled WGS sequence"/>
</dbReference>
<dbReference type="RefSeq" id="WP_251945323.1">
    <property type="nucleotide sequence ID" value="NZ_JAMRYM010000031.1"/>
</dbReference>
<keyword evidence="2" id="KW-1133">Transmembrane helix</keyword>
<feature type="transmembrane region" description="Helical" evidence="2">
    <location>
        <begin position="42"/>
        <end position="61"/>
    </location>
</feature>
<organism evidence="3 4">
    <name type="scientific">Rathayibacter rubneri</name>
    <dbReference type="NCBI Taxonomy" id="2950106"/>
    <lineage>
        <taxon>Bacteria</taxon>
        <taxon>Bacillati</taxon>
        <taxon>Actinomycetota</taxon>
        <taxon>Actinomycetes</taxon>
        <taxon>Micrococcales</taxon>
        <taxon>Microbacteriaceae</taxon>
        <taxon>Rathayibacter</taxon>
    </lineage>
</organism>
<protein>
    <recommendedName>
        <fullName evidence="5">DUF3267 domain-containing protein</fullName>
    </recommendedName>
</protein>
<keyword evidence="2" id="KW-0472">Membrane</keyword>
<reference evidence="3" key="1">
    <citation type="submission" date="2022-06" db="EMBL/GenBank/DDBJ databases">
        <title>Whole genome shotgun sequencing (WGS) of Rathayibacter sp. ZW T2_19, isolated from stored onions (Allium cepa).</title>
        <authorList>
            <person name="Stoll D.A."/>
            <person name="Huch M."/>
        </authorList>
    </citation>
    <scope>NUCLEOTIDE SEQUENCE</scope>
    <source>
        <strain evidence="3">ZW T2_19</strain>
    </source>
</reference>
<feature type="transmembrane region" description="Helical" evidence="2">
    <location>
        <begin position="105"/>
        <end position="124"/>
    </location>
</feature>
<keyword evidence="4" id="KW-1185">Reference proteome</keyword>
<feature type="transmembrane region" description="Helical" evidence="2">
    <location>
        <begin position="82"/>
        <end position="99"/>
    </location>
</feature>
<feature type="compositionally biased region" description="Basic and acidic residues" evidence="1">
    <location>
        <begin position="153"/>
        <end position="163"/>
    </location>
</feature>
<dbReference type="AlphaFoldDB" id="A0A9X2IT33"/>
<keyword evidence="2" id="KW-0812">Transmembrane</keyword>
<comment type="caution">
    <text evidence="3">The sequence shown here is derived from an EMBL/GenBank/DDBJ whole genome shotgun (WGS) entry which is preliminary data.</text>
</comment>
<proteinExistence type="predicted"/>
<dbReference type="EMBL" id="JAMRYM010000031">
    <property type="protein sequence ID" value="MCM6762582.1"/>
    <property type="molecule type" value="Genomic_DNA"/>
</dbReference>
<accession>A0A9X2IT33</accession>
<gene>
    <name evidence="3" type="ORF">NB037_09160</name>
</gene>
<evidence type="ECO:0000256" key="1">
    <source>
        <dbReference type="SAM" id="MobiDB-lite"/>
    </source>
</evidence>
<evidence type="ECO:0000313" key="4">
    <source>
        <dbReference type="Proteomes" id="UP001155240"/>
    </source>
</evidence>
<evidence type="ECO:0000313" key="3">
    <source>
        <dbReference type="EMBL" id="MCM6762582.1"/>
    </source>
</evidence>
<sequence length="163" mass="16890">MVRWWLLLAALAVVGAWAELPALIGISAAGGGFLLSVLVHEAGHVVALRCLAGPTAPGFLVSRGSRCHLVRRVLPRYRDAGVVIAGPMAPSVLLPVLLTLPDLPVLASCGWLALSSAHLITLVVPVGDGANLRRALGGDSRAERGRTAALRKARPEGDEPHGG</sequence>
<evidence type="ECO:0008006" key="5">
    <source>
        <dbReference type="Google" id="ProtNLM"/>
    </source>
</evidence>